<evidence type="ECO:0000256" key="7">
    <source>
        <dbReference type="ARBA" id="ARBA00022989"/>
    </source>
</evidence>
<protein>
    <recommendedName>
        <fullName evidence="2">histidine kinase</fullName>
        <ecNumber evidence="2">2.7.13.3</ecNumber>
    </recommendedName>
</protein>
<dbReference type="SUPFAM" id="SSF47384">
    <property type="entry name" value="Homodimeric domain of signal transducing histidine kinase"/>
    <property type="match status" value="1"/>
</dbReference>
<evidence type="ECO:0000256" key="6">
    <source>
        <dbReference type="ARBA" id="ARBA00022777"/>
    </source>
</evidence>
<comment type="caution">
    <text evidence="10">The sequence shown here is derived from an EMBL/GenBank/DDBJ whole genome shotgun (WGS) entry which is preliminary data.</text>
</comment>
<keyword evidence="5 8" id="KW-0812">Transmembrane</keyword>
<dbReference type="SMART" id="SM00387">
    <property type="entry name" value="HATPase_c"/>
    <property type="match status" value="1"/>
</dbReference>
<evidence type="ECO:0000256" key="2">
    <source>
        <dbReference type="ARBA" id="ARBA00012438"/>
    </source>
</evidence>
<evidence type="ECO:0000259" key="9">
    <source>
        <dbReference type="PROSITE" id="PS50109"/>
    </source>
</evidence>
<dbReference type="Gene3D" id="1.10.287.130">
    <property type="match status" value="1"/>
</dbReference>
<dbReference type="InterPro" id="IPR005467">
    <property type="entry name" value="His_kinase_dom"/>
</dbReference>
<organism evidence="10 11">
    <name type="scientific">Pedobacter changchengzhani</name>
    <dbReference type="NCBI Taxonomy" id="2529274"/>
    <lineage>
        <taxon>Bacteria</taxon>
        <taxon>Pseudomonadati</taxon>
        <taxon>Bacteroidota</taxon>
        <taxon>Sphingobacteriia</taxon>
        <taxon>Sphingobacteriales</taxon>
        <taxon>Sphingobacteriaceae</taxon>
        <taxon>Pedobacter</taxon>
    </lineage>
</organism>
<evidence type="ECO:0000256" key="1">
    <source>
        <dbReference type="ARBA" id="ARBA00000085"/>
    </source>
</evidence>
<evidence type="ECO:0000256" key="5">
    <source>
        <dbReference type="ARBA" id="ARBA00022692"/>
    </source>
</evidence>
<keyword evidence="11" id="KW-1185">Reference proteome</keyword>
<dbReference type="Proteomes" id="UP000295668">
    <property type="component" value="Unassembled WGS sequence"/>
</dbReference>
<dbReference type="InterPro" id="IPR036097">
    <property type="entry name" value="HisK_dim/P_sf"/>
</dbReference>
<dbReference type="Pfam" id="PF00512">
    <property type="entry name" value="HisKA"/>
    <property type="match status" value="1"/>
</dbReference>
<dbReference type="InterPro" id="IPR036890">
    <property type="entry name" value="HATPase_C_sf"/>
</dbReference>
<keyword evidence="8" id="KW-0472">Membrane</keyword>
<evidence type="ECO:0000256" key="4">
    <source>
        <dbReference type="ARBA" id="ARBA00022679"/>
    </source>
</evidence>
<dbReference type="Pfam" id="PF02518">
    <property type="entry name" value="HATPase_c"/>
    <property type="match status" value="1"/>
</dbReference>
<keyword evidence="7 8" id="KW-1133">Transmembrane helix</keyword>
<feature type="transmembrane region" description="Helical" evidence="8">
    <location>
        <begin position="140"/>
        <end position="161"/>
    </location>
</feature>
<keyword evidence="6 10" id="KW-0418">Kinase</keyword>
<dbReference type="SUPFAM" id="SSF55874">
    <property type="entry name" value="ATPase domain of HSP90 chaperone/DNA topoisomerase II/histidine kinase"/>
    <property type="match status" value="1"/>
</dbReference>
<dbReference type="PROSITE" id="PS50109">
    <property type="entry name" value="HIS_KIN"/>
    <property type="match status" value="1"/>
</dbReference>
<evidence type="ECO:0000313" key="11">
    <source>
        <dbReference type="Proteomes" id="UP000295668"/>
    </source>
</evidence>
<dbReference type="PANTHER" id="PTHR45436">
    <property type="entry name" value="SENSOR HISTIDINE KINASE YKOH"/>
    <property type="match status" value="1"/>
</dbReference>
<dbReference type="InterPro" id="IPR003661">
    <property type="entry name" value="HisK_dim/P_dom"/>
</dbReference>
<evidence type="ECO:0000313" key="10">
    <source>
        <dbReference type="EMBL" id="TDG35981.1"/>
    </source>
</evidence>
<dbReference type="EC" id="2.7.13.3" evidence="2"/>
<dbReference type="EMBL" id="SJCY01000006">
    <property type="protein sequence ID" value="TDG35981.1"/>
    <property type="molecule type" value="Genomic_DNA"/>
</dbReference>
<name>A0A4R5MK31_9SPHI</name>
<dbReference type="SMART" id="SM00388">
    <property type="entry name" value="HisKA"/>
    <property type="match status" value="1"/>
</dbReference>
<dbReference type="OrthoDB" id="1522504at2"/>
<dbReference type="GO" id="GO:0000155">
    <property type="term" value="F:phosphorelay sensor kinase activity"/>
    <property type="evidence" value="ECO:0007669"/>
    <property type="project" value="InterPro"/>
</dbReference>
<dbReference type="RefSeq" id="WP_133262544.1">
    <property type="nucleotide sequence ID" value="NZ_SJCY01000006.1"/>
</dbReference>
<dbReference type="CDD" id="cd00082">
    <property type="entry name" value="HisKA"/>
    <property type="match status" value="1"/>
</dbReference>
<sequence>MKKLLNKTLRTFAIYSLFVLATSVPAYYYVVDFIWLNELDEHNEIIAHRIENGLNKLNLSQAELDQSIILWNKVQPGSNLEKAVNTSNTKPQIYTISKQKPFSNVNNLGRFRCLKKNIEIQKEPFILTIETNVEETEETVVAIAIITFLFFILLVAGFLFLNRRLSVRLWKPFRDTLAKLKTFNLNNQSIITFEKTDTFEFEELNDALTKLLQHNISVYNSQKEFTENASHELQTPLAIIKNKLDLLIQNETITARQYQIIEEINRALTRITRINKNLLLLAKIENKQFNAHENINFSHLAKSCINQLKEHSDNKQIAVQINIAPDVIVDGNRTLIEMLLNNLLLNAIRHNTQNGTITIAVNHHQLIVSNSGSKALKNDALFKRFANSSNEKFGSGLGLAIIKQICIRHQWAIGYHFDGSEHQFTIQF</sequence>
<dbReference type="Gene3D" id="3.30.565.10">
    <property type="entry name" value="Histidine kinase-like ATPase, C-terminal domain"/>
    <property type="match status" value="1"/>
</dbReference>
<comment type="catalytic activity">
    <reaction evidence="1">
        <text>ATP + protein L-histidine = ADP + protein N-phospho-L-histidine.</text>
        <dbReference type="EC" id="2.7.13.3"/>
    </reaction>
</comment>
<dbReference type="AlphaFoldDB" id="A0A4R5MK31"/>
<accession>A0A4R5MK31</accession>
<dbReference type="PANTHER" id="PTHR45436:SF5">
    <property type="entry name" value="SENSOR HISTIDINE KINASE TRCS"/>
    <property type="match status" value="1"/>
</dbReference>
<dbReference type="InterPro" id="IPR003594">
    <property type="entry name" value="HATPase_dom"/>
</dbReference>
<feature type="transmembrane region" description="Helical" evidence="8">
    <location>
        <begin position="12"/>
        <end position="30"/>
    </location>
</feature>
<evidence type="ECO:0000256" key="8">
    <source>
        <dbReference type="SAM" id="Phobius"/>
    </source>
</evidence>
<feature type="domain" description="Histidine kinase" evidence="9">
    <location>
        <begin position="228"/>
        <end position="428"/>
    </location>
</feature>
<keyword evidence="3" id="KW-0597">Phosphoprotein</keyword>
<evidence type="ECO:0000256" key="3">
    <source>
        <dbReference type="ARBA" id="ARBA00022553"/>
    </source>
</evidence>
<gene>
    <name evidence="10" type="ORF">EZJ43_09840</name>
</gene>
<proteinExistence type="predicted"/>
<keyword evidence="4" id="KW-0808">Transferase</keyword>
<reference evidence="10 11" key="1">
    <citation type="submission" date="2019-02" db="EMBL/GenBank/DDBJ databases">
        <title>Pedobacter sp. nov., a novel speices isolated from soil of pinguins habitat in Antarcitica.</title>
        <authorList>
            <person name="He R.-H."/>
        </authorList>
    </citation>
    <scope>NUCLEOTIDE SEQUENCE [LARGE SCALE GENOMIC DNA]</scope>
    <source>
        <strain evidence="10 11">E01020</strain>
    </source>
</reference>
<dbReference type="InterPro" id="IPR050428">
    <property type="entry name" value="TCS_sensor_his_kinase"/>
</dbReference>
<dbReference type="GO" id="GO:0005886">
    <property type="term" value="C:plasma membrane"/>
    <property type="evidence" value="ECO:0007669"/>
    <property type="project" value="TreeGrafter"/>
</dbReference>